<sequence length="133" mass="15987">MAKSKLSEYKNDYYYFTGKLSEINRQIAFAGIALIWIFKNGENSNLKIENELILPAILIVLSLAFDIFQYIYQSITWSIFYTYYNRKNKSEEKKIKSPEYLNYPSWLFFIVKVILVLLAYWKILFFLIDKFLK</sequence>
<evidence type="ECO:0000313" key="3">
    <source>
        <dbReference type="Proteomes" id="UP000253676"/>
    </source>
</evidence>
<organism evidence="2 3">
    <name type="scientific">Flavobacterium psychrolimnae</name>
    <dbReference type="NCBI Taxonomy" id="249351"/>
    <lineage>
        <taxon>Bacteria</taxon>
        <taxon>Pseudomonadati</taxon>
        <taxon>Bacteroidota</taxon>
        <taxon>Flavobacteriia</taxon>
        <taxon>Flavobacteriales</taxon>
        <taxon>Flavobacteriaceae</taxon>
        <taxon>Flavobacterium</taxon>
    </lineage>
</organism>
<dbReference type="RefSeq" id="WP_113634601.1">
    <property type="nucleotide sequence ID" value="NZ_QNUX01000005.1"/>
</dbReference>
<dbReference type="AlphaFoldDB" id="A0A366B3G2"/>
<accession>A0A366B3G2</accession>
<dbReference type="EMBL" id="QNUX01000005">
    <property type="protein sequence ID" value="RBN50734.1"/>
    <property type="molecule type" value="Genomic_DNA"/>
</dbReference>
<name>A0A366B3G2_9FLAO</name>
<feature type="transmembrane region" description="Helical" evidence="1">
    <location>
        <begin position="106"/>
        <end position="128"/>
    </location>
</feature>
<proteinExistence type="predicted"/>
<keyword evidence="1" id="KW-0812">Transmembrane</keyword>
<feature type="transmembrane region" description="Helical" evidence="1">
    <location>
        <begin position="52"/>
        <end position="72"/>
    </location>
</feature>
<evidence type="ECO:0000256" key="1">
    <source>
        <dbReference type="SAM" id="Phobius"/>
    </source>
</evidence>
<reference evidence="2 3" key="1">
    <citation type="submission" date="2018-07" db="EMBL/GenBank/DDBJ databases">
        <title>Complete genome sequence of Flavobacterium psychrolimnae LMG 22018.</title>
        <authorList>
            <person name="Kim D.-U."/>
        </authorList>
    </citation>
    <scope>NUCLEOTIDE SEQUENCE [LARGE SCALE GENOMIC DNA]</scope>
    <source>
        <strain evidence="2 3">LMG 22018</strain>
    </source>
</reference>
<keyword evidence="1" id="KW-0472">Membrane</keyword>
<keyword evidence="3" id="KW-1185">Reference proteome</keyword>
<keyword evidence="1" id="KW-1133">Transmembrane helix</keyword>
<evidence type="ECO:0000313" key="2">
    <source>
        <dbReference type="EMBL" id="RBN50734.1"/>
    </source>
</evidence>
<dbReference type="OrthoDB" id="1445998at2"/>
<dbReference type="Proteomes" id="UP000253676">
    <property type="component" value="Unassembled WGS sequence"/>
</dbReference>
<gene>
    <name evidence="2" type="ORF">DR980_07495</name>
</gene>
<protein>
    <submittedName>
        <fullName evidence="2">Uncharacterized protein</fullName>
    </submittedName>
</protein>
<comment type="caution">
    <text evidence="2">The sequence shown here is derived from an EMBL/GenBank/DDBJ whole genome shotgun (WGS) entry which is preliminary data.</text>
</comment>